<evidence type="ECO:0000256" key="2">
    <source>
        <dbReference type="ARBA" id="ARBA00023125"/>
    </source>
</evidence>
<evidence type="ECO:0000256" key="3">
    <source>
        <dbReference type="ARBA" id="ARBA00023163"/>
    </source>
</evidence>
<dbReference type="PROSITE" id="PS50977">
    <property type="entry name" value="HTH_TETR_2"/>
    <property type="match status" value="1"/>
</dbReference>
<keyword evidence="8" id="KW-1185">Reference proteome</keyword>
<evidence type="ECO:0000256" key="1">
    <source>
        <dbReference type="ARBA" id="ARBA00023015"/>
    </source>
</evidence>
<dbReference type="InterPro" id="IPR050109">
    <property type="entry name" value="HTH-type_TetR-like_transc_reg"/>
</dbReference>
<dbReference type="EMBL" id="CP011409">
    <property type="protein sequence ID" value="AKZ61503.1"/>
    <property type="molecule type" value="Genomic_DNA"/>
</dbReference>
<dbReference type="InterPro" id="IPR036271">
    <property type="entry name" value="Tet_transcr_reg_TetR-rel_C_sf"/>
</dbReference>
<sequence>MSQPSKSPPVPKVAQAARGASSRGPRWERRKEARPQELLAAALDIFVERGFAAARLEDVAARAGVSKGTLYLYFDNKESLFKSVVRSNMLPLLEEAEGMVDRYEGHSADLLRDLILGWWASVADTKLNGISKLMMAESGNFPELAQFYHAEVVTRCNATIVRMLERGIRRGEFRAIDAEHMKRVIVAPVLMLMLWSQSFGPCSIEPVEPGAYLDNFIDLCLNGLLTKP</sequence>
<dbReference type="Pfam" id="PF16859">
    <property type="entry name" value="TetR_C_11"/>
    <property type="match status" value="1"/>
</dbReference>
<evidence type="ECO:0000313" key="7">
    <source>
        <dbReference type="EMBL" id="AKZ61503.1"/>
    </source>
</evidence>
<dbReference type="PANTHER" id="PTHR30055">
    <property type="entry name" value="HTH-TYPE TRANSCRIPTIONAL REGULATOR RUTR"/>
    <property type="match status" value="1"/>
</dbReference>
<keyword evidence="2 4" id="KW-0238">DNA-binding</keyword>
<dbReference type="InterPro" id="IPR009057">
    <property type="entry name" value="Homeodomain-like_sf"/>
</dbReference>
<dbReference type="Proteomes" id="UP000063429">
    <property type="component" value="Chromosome"/>
</dbReference>
<protein>
    <submittedName>
        <fullName evidence="7">TetR family transcriptional regulator</fullName>
    </submittedName>
</protein>
<evidence type="ECO:0000259" key="6">
    <source>
        <dbReference type="PROSITE" id="PS50977"/>
    </source>
</evidence>
<feature type="DNA-binding region" description="H-T-H motif" evidence="4">
    <location>
        <begin position="55"/>
        <end position="74"/>
    </location>
</feature>
<feature type="domain" description="HTH tetR-type" evidence="6">
    <location>
        <begin position="32"/>
        <end position="92"/>
    </location>
</feature>
<dbReference type="PRINTS" id="PR00455">
    <property type="entry name" value="HTHTETR"/>
</dbReference>
<accession>A0ABN4HU60</accession>
<proteinExistence type="predicted"/>
<dbReference type="InterPro" id="IPR001647">
    <property type="entry name" value="HTH_TetR"/>
</dbReference>
<feature type="region of interest" description="Disordered" evidence="5">
    <location>
        <begin position="1"/>
        <end position="32"/>
    </location>
</feature>
<evidence type="ECO:0000256" key="4">
    <source>
        <dbReference type="PROSITE-ProRule" id="PRU00335"/>
    </source>
</evidence>
<keyword evidence="1" id="KW-0805">Transcription regulation</keyword>
<dbReference type="Pfam" id="PF00440">
    <property type="entry name" value="TetR_N"/>
    <property type="match status" value="1"/>
</dbReference>
<organism evidence="7 8">
    <name type="scientific">Herbaspirillum hiltneri N3</name>
    <dbReference type="NCBI Taxonomy" id="1262470"/>
    <lineage>
        <taxon>Bacteria</taxon>
        <taxon>Pseudomonadati</taxon>
        <taxon>Pseudomonadota</taxon>
        <taxon>Betaproteobacteria</taxon>
        <taxon>Burkholderiales</taxon>
        <taxon>Oxalobacteraceae</taxon>
        <taxon>Herbaspirillum</taxon>
    </lineage>
</organism>
<feature type="compositionally biased region" description="Pro residues" evidence="5">
    <location>
        <begin position="1"/>
        <end position="11"/>
    </location>
</feature>
<dbReference type="PANTHER" id="PTHR30055:SF223">
    <property type="entry name" value="HTH-TYPE TRANSCRIPTIONAL REGULATOR UIDR"/>
    <property type="match status" value="1"/>
</dbReference>
<evidence type="ECO:0000256" key="5">
    <source>
        <dbReference type="SAM" id="MobiDB-lite"/>
    </source>
</evidence>
<keyword evidence="3" id="KW-0804">Transcription</keyword>
<reference evidence="8" key="1">
    <citation type="journal article" date="2015" name="Genome Announc.">
        <title>Complete Genome Sequence of Herbaspirillum hiltneri N3 (DSM 17495), Isolated from Surface-Sterilized Wheat Roots.</title>
        <authorList>
            <person name="Guizelini D."/>
            <person name="Saizaki P.M."/>
            <person name="Coimbra N.A."/>
            <person name="Weiss V.A."/>
            <person name="Faoro H."/>
            <person name="Sfeir M.Z."/>
            <person name="Baura V.A."/>
            <person name="Monteiro R.A."/>
            <person name="Chubatsu L.S."/>
            <person name="Souza E.M."/>
            <person name="Cruz L.M."/>
            <person name="Pedrosa F.O."/>
            <person name="Raittz R.T."/>
            <person name="Marchaukoski J.N."/>
            <person name="Steffens M.B."/>
        </authorList>
    </citation>
    <scope>NUCLEOTIDE SEQUENCE [LARGE SCALE GENOMIC DNA]</scope>
    <source>
        <strain evidence="8">N3</strain>
    </source>
</reference>
<name>A0ABN4HU60_9BURK</name>
<dbReference type="SUPFAM" id="SSF46689">
    <property type="entry name" value="Homeodomain-like"/>
    <property type="match status" value="1"/>
</dbReference>
<dbReference type="Gene3D" id="1.10.10.60">
    <property type="entry name" value="Homeodomain-like"/>
    <property type="match status" value="1"/>
</dbReference>
<dbReference type="RefSeq" id="WP_053195007.1">
    <property type="nucleotide sequence ID" value="NZ_CP011409.1"/>
</dbReference>
<dbReference type="SUPFAM" id="SSF48498">
    <property type="entry name" value="Tetracyclin repressor-like, C-terminal domain"/>
    <property type="match status" value="1"/>
</dbReference>
<dbReference type="Gene3D" id="1.10.357.10">
    <property type="entry name" value="Tetracycline Repressor, domain 2"/>
    <property type="match status" value="1"/>
</dbReference>
<dbReference type="InterPro" id="IPR011075">
    <property type="entry name" value="TetR_C"/>
</dbReference>
<gene>
    <name evidence="7" type="ORF">F506_01395</name>
</gene>
<evidence type="ECO:0000313" key="8">
    <source>
        <dbReference type="Proteomes" id="UP000063429"/>
    </source>
</evidence>